<dbReference type="EMBL" id="FOFP01000028">
    <property type="protein sequence ID" value="SER40708.1"/>
    <property type="molecule type" value="Genomic_DNA"/>
</dbReference>
<evidence type="ECO:0000313" key="1">
    <source>
        <dbReference type="EMBL" id="SER40708.1"/>
    </source>
</evidence>
<dbReference type="Proteomes" id="UP000198512">
    <property type="component" value="Unassembled WGS sequence"/>
</dbReference>
<gene>
    <name evidence="1" type="ORF">SAMN05216600_1287</name>
</gene>
<organism evidence="1 2">
    <name type="scientific">Pseudomonas cuatrocienegasensis</name>
    <dbReference type="NCBI Taxonomy" id="543360"/>
    <lineage>
        <taxon>Bacteria</taxon>
        <taxon>Pseudomonadati</taxon>
        <taxon>Pseudomonadota</taxon>
        <taxon>Gammaproteobacteria</taxon>
        <taxon>Pseudomonadales</taxon>
        <taxon>Pseudomonadaceae</taxon>
        <taxon>Pseudomonas</taxon>
    </lineage>
</organism>
<reference evidence="1 2" key="1">
    <citation type="submission" date="2016-10" db="EMBL/GenBank/DDBJ databases">
        <authorList>
            <person name="Varghese N."/>
            <person name="Submissions S."/>
        </authorList>
    </citation>
    <scope>NUCLEOTIDE SEQUENCE [LARGE SCALE GENOMIC DNA]</scope>
    <source>
        <strain evidence="1 2">CIP 109853</strain>
    </source>
</reference>
<evidence type="ECO:0000313" key="2">
    <source>
        <dbReference type="Proteomes" id="UP000198512"/>
    </source>
</evidence>
<sequence>MSAPWFKVFNLAPHVVLTVANEAARGGVCCVRLAGRVFGAQASGVKFFATPAAAADFFAAYDEAAAEDWWRSLEARVGYAVTERWLHGNRPALEPVGLLNA</sequence>
<proteinExistence type="predicted"/>
<dbReference type="RefSeq" id="WP_069521894.1">
    <property type="nucleotide sequence ID" value="NZ_FOFP01000028.1"/>
</dbReference>
<keyword evidence="2" id="KW-1185">Reference proteome</keyword>
<name>A0ABY1BQU1_9PSED</name>
<comment type="caution">
    <text evidence="1">The sequence shown here is derived from an EMBL/GenBank/DDBJ whole genome shotgun (WGS) entry which is preliminary data.</text>
</comment>
<protein>
    <submittedName>
        <fullName evidence="1">Uncharacterized protein</fullName>
    </submittedName>
</protein>
<accession>A0ABY1BQU1</accession>